<dbReference type="Pfam" id="PF04166">
    <property type="entry name" value="PdxA"/>
    <property type="match status" value="1"/>
</dbReference>
<organism evidence="5 6">
    <name type="scientific">candidate division WOR-1 bacterium RIFOXYC2_FULL_46_14</name>
    <dbReference type="NCBI Taxonomy" id="1802587"/>
    <lineage>
        <taxon>Bacteria</taxon>
        <taxon>Bacillati</taxon>
        <taxon>Saganbacteria</taxon>
    </lineage>
</organism>
<evidence type="ECO:0000256" key="4">
    <source>
        <dbReference type="ARBA" id="ARBA00023027"/>
    </source>
</evidence>
<dbReference type="AlphaFoldDB" id="A0A1F4U6S7"/>
<dbReference type="NCBIfam" id="TIGR00557">
    <property type="entry name" value="pdxA"/>
    <property type="match status" value="1"/>
</dbReference>
<dbReference type="GO" id="GO:0016491">
    <property type="term" value="F:oxidoreductase activity"/>
    <property type="evidence" value="ECO:0007669"/>
    <property type="project" value="UniProtKB-KW"/>
</dbReference>
<keyword evidence="4" id="KW-0520">NAD</keyword>
<accession>A0A1F4U6S7</accession>
<name>A0A1F4U6S7_UNCSA</name>
<evidence type="ECO:0000256" key="2">
    <source>
        <dbReference type="ARBA" id="ARBA00022723"/>
    </source>
</evidence>
<keyword evidence="3" id="KW-0560">Oxidoreductase</keyword>
<dbReference type="Proteomes" id="UP000179242">
    <property type="component" value="Unassembled WGS sequence"/>
</dbReference>
<dbReference type="EMBL" id="MEUJ01000003">
    <property type="protein sequence ID" value="OGC40611.1"/>
    <property type="molecule type" value="Genomic_DNA"/>
</dbReference>
<comment type="similarity">
    <text evidence="1">Belongs to the PdxA family. PdxA2 subfamily.</text>
</comment>
<evidence type="ECO:0000256" key="3">
    <source>
        <dbReference type="ARBA" id="ARBA00023002"/>
    </source>
</evidence>
<keyword evidence="2" id="KW-0479">Metal-binding</keyword>
<dbReference type="GO" id="GO:0046872">
    <property type="term" value="F:metal ion binding"/>
    <property type="evidence" value="ECO:0007669"/>
    <property type="project" value="UniProtKB-KW"/>
</dbReference>
<dbReference type="SUPFAM" id="SSF53659">
    <property type="entry name" value="Isocitrate/Isopropylmalate dehydrogenase-like"/>
    <property type="match status" value="1"/>
</dbReference>
<dbReference type="PANTHER" id="PTHR30004">
    <property type="entry name" value="4-HYDROXYTHREONINE-4-PHOSPHATE DEHYDROGENASE"/>
    <property type="match status" value="1"/>
</dbReference>
<evidence type="ECO:0000256" key="1">
    <source>
        <dbReference type="ARBA" id="ARBA00009464"/>
    </source>
</evidence>
<dbReference type="PANTHER" id="PTHR30004:SF6">
    <property type="entry name" value="D-THREONATE 4-PHOSPHATE DEHYDROGENASE"/>
    <property type="match status" value="1"/>
</dbReference>
<dbReference type="Gene3D" id="3.40.718.10">
    <property type="entry name" value="Isopropylmalate Dehydrogenase"/>
    <property type="match status" value="1"/>
</dbReference>
<gene>
    <name evidence="5" type="ORF">A2438_06320</name>
</gene>
<dbReference type="GO" id="GO:0051287">
    <property type="term" value="F:NAD binding"/>
    <property type="evidence" value="ECO:0007669"/>
    <property type="project" value="InterPro"/>
</dbReference>
<comment type="caution">
    <text evidence="5">The sequence shown here is derived from an EMBL/GenBank/DDBJ whole genome shotgun (WGS) entry which is preliminary data.</text>
</comment>
<proteinExistence type="inferred from homology"/>
<evidence type="ECO:0000313" key="6">
    <source>
        <dbReference type="Proteomes" id="UP000179242"/>
    </source>
</evidence>
<dbReference type="InterPro" id="IPR005255">
    <property type="entry name" value="PdxA_fam"/>
</dbReference>
<evidence type="ECO:0000313" key="5">
    <source>
        <dbReference type="EMBL" id="OGC40611.1"/>
    </source>
</evidence>
<protein>
    <submittedName>
        <fullName evidence="5">4-hydroxythreonine-4-phosphate dehydrogenase PdxA</fullName>
    </submittedName>
</protein>
<reference evidence="5 6" key="1">
    <citation type="journal article" date="2016" name="Nat. Commun.">
        <title>Thousands of microbial genomes shed light on interconnected biogeochemical processes in an aquifer system.</title>
        <authorList>
            <person name="Anantharaman K."/>
            <person name="Brown C.T."/>
            <person name="Hug L.A."/>
            <person name="Sharon I."/>
            <person name="Castelle C.J."/>
            <person name="Probst A.J."/>
            <person name="Thomas B.C."/>
            <person name="Singh A."/>
            <person name="Wilkins M.J."/>
            <person name="Karaoz U."/>
            <person name="Brodie E.L."/>
            <person name="Williams K.H."/>
            <person name="Hubbard S.S."/>
            <person name="Banfield J.F."/>
        </authorList>
    </citation>
    <scope>NUCLEOTIDE SEQUENCE [LARGE SCALE GENOMIC DNA]</scope>
</reference>
<sequence length="298" mass="32197">MVVAVTMGDPTGIGPEICVKALQNSKLHAFVIGSAALLGPRVNKIKKVSEAKFVRGVINVMDISNPRWSPGRASMEYLEKAVELALKKEISAIATAPISKAAINKAGYRFAGHTEFFAKRTRTKNYAMMFVADPFWVVLATTHIPLNQVSKKITKERILNVIKLAHRARKSARIAVAGLNPHAGEKGLLGDEEKRKIIPAIAAARKLGISVEGPFPADTLFNAAKNGKYDLVVAMYHDQGLIPIKLLAFNKAVNVTIGLPIIRTSVDHGTGFDIAGKNMADPSSLIRAIKVAECLCIK</sequence>